<dbReference type="InParanoid" id="A0A7J7DJ08"/>
<dbReference type="Pfam" id="PF00031">
    <property type="entry name" value="Cystatin"/>
    <property type="match status" value="1"/>
</dbReference>
<dbReference type="InterPro" id="IPR046350">
    <property type="entry name" value="Cystatin_sf"/>
</dbReference>
<keyword evidence="2" id="KW-0789">Thiol protease inhibitor</keyword>
<evidence type="ECO:0000313" key="6">
    <source>
        <dbReference type="Proteomes" id="UP000593562"/>
    </source>
</evidence>
<evidence type="ECO:0000256" key="1">
    <source>
        <dbReference type="ARBA" id="ARBA00022690"/>
    </source>
</evidence>
<sequence>MASITEAGWESRLEDGAPPDKRPRIESGYGGDKSVHEGGDDGGIPDYDDDSDDDFDDDSDDDSDDEANVPKELYEMYCKQLKESECFDVIDMGEHLWIGMVKRQNVDHDPTRKFATPFAEMAIKQFNEKENANFEFVRLVALTSRVVVGALLYITFEAKDACAQIKTFQAQVHRGIERDEVKFCRLKPPPTKEQGKLLFLNKVYSNSICQILGTW</sequence>
<protein>
    <submittedName>
        <fullName evidence="5">Multicystatin-like isoform X1</fullName>
    </submittedName>
</protein>
<feature type="compositionally biased region" description="Basic and acidic residues" evidence="3">
    <location>
        <begin position="9"/>
        <end position="25"/>
    </location>
</feature>
<keyword evidence="1" id="KW-0646">Protease inhibitor</keyword>
<feature type="region of interest" description="Disordered" evidence="3">
    <location>
        <begin position="1"/>
        <end position="68"/>
    </location>
</feature>
<dbReference type="GO" id="GO:0004869">
    <property type="term" value="F:cysteine-type endopeptidase inhibitor activity"/>
    <property type="evidence" value="ECO:0007669"/>
    <property type="project" value="UniProtKB-KW"/>
</dbReference>
<dbReference type="InterPro" id="IPR006525">
    <property type="entry name" value="Cystatin-related_pln"/>
</dbReference>
<feature type="compositionally biased region" description="Acidic residues" evidence="3">
    <location>
        <begin position="46"/>
        <end position="67"/>
    </location>
</feature>
<reference evidence="5 6" key="1">
    <citation type="journal article" date="2020" name="Nat. Commun.">
        <title>Genome of Tripterygium wilfordii and identification of cytochrome P450 involved in triptolide biosynthesis.</title>
        <authorList>
            <person name="Tu L."/>
            <person name="Su P."/>
            <person name="Zhang Z."/>
            <person name="Gao L."/>
            <person name="Wang J."/>
            <person name="Hu T."/>
            <person name="Zhou J."/>
            <person name="Zhang Y."/>
            <person name="Zhao Y."/>
            <person name="Liu Y."/>
            <person name="Song Y."/>
            <person name="Tong Y."/>
            <person name="Lu Y."/>
            <person name="Yang J."/>
            <person name="Xu C."/>
            <person name="Jia M."/>
            <person name="Peters R.J."/>
            <person name="Huang L."/>
            <person name="Gao W."/>
        </authorList>
    </citation>
    <scope>NUCLEOTIDE SEQUENCE [LARGE SCALE GENOMIC DNA]</scope>
    <source>
        <strain evidence="6">cv. XIE 37</strain>
        <tissue evidence="5">Leaf</tissue>
    </source>
</reference>
<comment type="caution">
    <text evidence="5">The sequence shown here is derived from an EMBL/GenBank/DDBJ whole genome shotgun (WGS) entry which is preliminary data.</text>
</comment>
<evidence type="ECO:0000259" key="4">
    <source>
        <dbReference type="Pfam" id="PF00031"/>
    </source>
</evidence>
<dbReference type="InterPro" id="IPR006462">
    <property type="entry name" value="MS5"/>
</dbReference>
<dbReference type="EMBL" id="JAAARO010000006">
    <property type="protein sequence ID" value="KAF5746317.1"/>
    <property type="molecule type" value="Genomic_DNA"/>
</dbReference>
<dbReference type="NCBIfam" id="TIGR01638">
    <property type="entry name" value="Atha_cystat_rel"/>
    <property type="match status" value="1"/>
</dbReference>
<dbReference type="SUPFAM" id="SSF54403">
    <property type="entry name" value="Cystatin/monellin"/>
    <property type="match status" value="1"/>
</dbReference>
<dbReference type="CDD" id="cd00042">
    <property type="entry name" value="CY"/>
    <property type="match status" value="1"/>
</dbReference>
<evidence type="ECO:0000256" key="3">
    <source>
        <dbReference type="SAM" id="MobiDB-lite"/>
    </source>
</evidence>
<dbReference type="PANTHER" id="PTHR31260:SF28">
    <property type="entry name" value="CYSTATIN DOMAIN PROTEIN"/>
    <property type="match status" value="1"/>
</dbReference>
<gene>
    <name evidence="5" type="ORF">HS088_TW06G00488</name>
</gene>
<name>A0A7J7DJ08_TRIWF</name>
<evidence type="ECO:0000256" key="2">
    <source>
        <dbReference type="ARBA" id="ARBA00022704"/>
    </source>
</evidence>
<organism evidence="5 6">
    <name type="scientific">Tripterygium wilfordii</name>
    <name type="common">Thunder God vine</name>
    <dbReference type="NCBI Taxonomy" id="458696"/>
    <lineage>
        <taxon>Eukaryota</taxon>
        <taxon>Viridiplantae</taxon>
        <taxon>Streptophyta</taxon>
        <taxon>Embryophyta</taxon>
        <taxon>Tracheophyta</taxon>
        <taxon>Spermatophyta</taxon>
        <taxon>Magnoliopsida</taxon>
        <taxon>eudicotyledons</taxon>
        <taxon>Gunneridae</taxon>
        <taxon>Pentapetalae</taxon>
        <taxon>rosids</taxon>
        <taxon>fabids</taxon>
        <taxon>Celastrales</taxon>
        <taxon>Celastraceae</taxon>
        <taxon>Tripterygium</taxon>
    </lineage>
</organism>
<feature type="domain" description="Cystatin" evidence="4">
    <location>
        <begin position="116"/>
        <end position="184"/>
    </location>
</feature>
<dbReference type="FunCoup" id="A0A7J7DJ08">
    <property type="interactions" value="2"/>
</dbReference>
<dbReference type="AlphaFoldDB" id="A0A7J7DJ08"/>
<dbReference type="Proteomes" id="UP000593562">
    <property type="component" value="Unassembled WGS sequence"/>
</dbReference>
<dbReference type="InterPro" id="IPR000010">
    <property type="entry name" value="Cystatin_dom"/>
</dbReference>
<keyword evidence="6" id="KW-1185">Reference proteome</keyword>
<proteinExistence type="predicted"/>
<dbReference type="PANTHER" id="PTHR31260">
    <property type="entry name" value="CYSTATIN/MONELLIN SUPERFAMILY PROTEIN"/>
    <property type="match status" value="1"/>
</dbReference>
<dbReference type="Gene3D" id="3.10.450.10">
    <property type="match status" value="1"/>
</dbReference>
<evidence type="ECO:0000313" key="5">
    <source>
        <dbReference type="EMBL" id="KAF5746317.1"/>
    </source>
</evidence>
<accession>A0A7J7DJ08</accession>